<proteinExistence type="predicted"/>
<reference evidence="2 3" key="1">
    <citation type="submission" date="2019-03" db="EMBL/GenBank/DDBJ databases">
        <title>Genomics of glacier-inhabiting Cryobacterium strains.</title>
        <authorList>
            <person name="Liu Q."/>
            <person name="Xin Y.-H."/>
        </authorList>
    </citation>
    <scope>NUCLEOTIDE SEQUENCE [LARGE SCALE GENOMIC DNA]</scope>
    <source>
        <strain evidence="2 3">TMT1-23-1</strain>
    </source>
</reference>
<dbReference type="InterPro" id="IPR013324">
    <property type="entry name" value="RNA_pol_sigma_r3/r4-like"/>
</dbReference>
<accession>A0ABY2J9C2</accession>
<feature type="domain" description="RNA polymerase sigma-70 region 3" evidence="1">
    <location>
        <begin position="16"/>
        <end position="52"/>
    </location>
</feature>
<organism evidence="2 3">
    <name type="scientific">Cryobacterium sinapicolor</name>
    <dbReference type="NCBI Taxonomy" id="1259236"/>
    <lineage>
        <taxon>Bacteria</taxon>
        <taxon>Bacillati</taxon>
        <taxon>Actinomycetota</taxon>
        <taxon>Actinomycetes</taxon>
        <taxon>Micrococcales</taxon>
        <taxon>Microbacteriaceae</taxon>
        <taxon>Cryobacterium</taxon>
    </lineage>
</organism>
<dbReference type="Proteomes" id="UP000297853">
    <property type="component" value="Unassembled WGS sequence"/>
</dbReference>
<keyword evidence="3" id="KW-1185">Reference proteome</keyword>
<evidence type="ECO:0000259" key="1">
    <source>
        <dbReference type="Pfam" id="PF04539"/>
    </source>
</evidence>
<evidence type="ECO:0000313" key="3">
    <source>
        <dbReference type="Proteomes" id="UP000297853"/>
    </source>
</evidence>
<dbReference type="EMBL" id="SOGQ01000032">
    <property type="protein sequence ID" value="TFD01436.1"/>
    <property type="molecule type" value="Genomic_DNA"/>
</dbReference>
<dbReference type="SUPFAM" id="SSF88659">
    <property type="entry name" value="Sigma3 and sigma4 domains of RNA polymerase sigma factors"/>
    <property type="match status" value="1"/>
</dbReference>
<comment type="caution">
    <text evidence="2">The sequence shown here is derived from an EMBL/GenBank/DDBJ whole genome shotgun (WGS) entry which is preliminary data.</text>
</comment>
<gene>
    <name evidence="2" type="ORF">E3T28_06720</name>
</gene>
<dbReference type="InterPro" id="IPR036388">
    <property type="entry name" value="WH-like_DNA-bd_sf"/>
</dbReference>
<name>A0ABY2J9C2_9MICO</name>
<evidence type="ECO:0000313" key="2">
    <source>
        <dbReference type="EMBL" id="TFD01436.1"/>
    </source>
</evidence>
<sequence>MSDGSVSLRARPPVGKLNKVKRIRRDLTASLYREPTLAELAEACGAPMADVRT</sequence>
<dbReference type="Gene3D" id="1.10.10.10">
    <property type="entry name" value="Winged helix-like DNA-binding domain superfamily/Winged helix DNA-binding domain"/>
    <property type="match status" value="1"/>
</dbReference>
<dbReference type="InterPro" id="IPR007624">
    <property type="entry name" value="RNA_pol_sigma70_r3"/>
</dbReference>
<dbReference type="Pfam" id="PF04539">
    <property type="entry name" value="Sigma70_r3"/>
    <property type="match status" value="1"/>
</dbReference>
<protein>
    <recommendedName>
        <fullName evidence="1">RNA polymerase sigma-70 region 3 domain-containing protein</fullName>
    </recommendedName>
</protein>